<dbReference type="EMBL" id="GL883103">
    <property type="protein sequence ID" value="EGG07805.1"/>
    <property type="molecule type" value="Genomic_DNA"/>
</dbReference>
<accession>F4RIN1</accession>
<dbReference type="HOGENOM" id="CLU_347169_0_0_1"/>
<organism evidence="2">
    <name type="scientific">Melampsora larici-populina (strain 98AG31 / pathotype 3-4-7)</name>
    <name type="common">Poplar leaf rust fungus</name>
    <dbReference type="NCBI Taxonomy" id="747676"/>
    <lineage>
        <taxon>Eukaryota</taxon>
        <taxon>Fungi</taxon>
        <taxon>Dikarya</taxon>
        <taxon>Basidiomycota</taxon>
        <taxon>Pucciniomycotina</taxon>
        <taxon>Pucciniomycetes</taxon>
        <taxon>Pucciniales</taxon>
        <taxon>Melampsoraceae</taxon>
        <taxon>Melampsora</taxon>
    </lineage>
</organism>
<reference evidence="2" key="1">
    <citation type="journal article" date="2011" name="Proc. Natl. Acad. Sci. U.S.A.">
        <title>Obligate biotrophy features unraveled by the genomic analysis of rust fungi.</title>
        <authorList>
            <person name="Duplessis S."/>
            <person name="Cuomo C.A."/>
            <person name="Lin Y.-C."/>
            <person name="Aerts A."/>
            <person name="Tisserant E."/>
            <person name="Veneault-Fourrey C."/>
            <person name="Joly D.L."/>
            <person name="Hacquard S."/>
            <person name="Amselem J."/>
            <person name="Cantarel B.L."/>
            <person name="Chiu R."/>
            <person name="Coutinho P.M."/>
            <person name="Feau N."/>
            <person name="Field M."/>
            <person name="Frey P."/>
            <person name="Gelhaye E."/>
            <person name="Goldberg J."/>
            <person name="Grabherr M.G."/>
            <person name="Kodira C.D."/>
            <person name="Kohler A."/>
            <person name="Kuees U."/>
            <person name="Lindquist E.A."/>
            <person name="Lucas S.M."/>
            <person name="Mago R."/>
            <person name="Mauceli E."/>
            <person name="Morin E."/>
            <person name="Murat C."/>
            <person name="Pangilinan J.L."/>
            <person name="Park R."/>
            <person name="Pearson M."/>
            <person name="Quesneville H."/>
            <person name="Rouhier N."/>
            <person name="Sakthikumar S."/>
            <person name="Salamov A.A."/>
            <person name="Schmutz J."/>
            <person name="Selles B."/>
            <person name="Shapiro H."/>
            <person name="Tanguay P."/>
            <person name="Tuskan G.A."/>
            <person name="Henrissat B."/>
            <person name="Van de Peer Y."/>
            <person name="Rouze P."/>
            <person name="Ellis J.G."/>
            <person name="Dodds P.N."/>
            <person name="Schein J.E."/>
            <person name="Zhong S."/>
            <person name="Hamelin R.C."/>
            <person name="Grigoriev I.V."/>
            <person name="Szabo L.J."/>
            <person name="Martin F."/>
        </authorList>
    </citation>
    <scope>NUCLEOTIDE SEQUENCE [LARGE SCALE GENOMIC DNA]</scope>
    <source>
        <strain evidence="2">98AG31 / pathotype 3-4-7</strain>
    </source>
</reference>
<evidence type="ECO:0000313" key="2">
    <source>
        <dbReference type="Proteomes" id="UP000001072"/>
    </source>
</evidence>
<name>F4RIN1_MELLP</name>
<protein>
    <submittedName>
        <fullName evidence="1">Uncharacterized protein</fullName>
    </submittedName>
</protein>
<dbReference type="GeneID" id="18922650"/>
<dbReference type="Proteomes" id="UP000001072">
    <property type="component" value="Unassembled WGS sequence"/>
</dbReference>
<dbReference type="VEuPathDB" id="FungiDB:MELLADRAFT_105569"/>
<evidence type="ECO:0000313" key="1">
    <source>
        <dbReference type="EMBL" id="EGG07805.1"/>
    </source>
</evidence>
<sequence>MQVEKFKAACKDPSSDQVFIDQFINQPLTSIPIIISNINFQANLRTENEIIERQRALIILKRTIENIKNWNPKEIQLRDDLLKFMLNLNGKLNHQNEETEVDQKFMEESNEIISQLIKIQCLTNDLTDLDSLLIGYNLNLSTIYLILKSISSISNLRSKLIIKRYSNKHFLEFFEHYQNQQQITLNFEIISILSIESFEESQLQELSNRFESDLLSMIINSTTINEELILQYSNFFLNSNQINQTIINTYSTIIQHPQLSKGILIKACEIILQALDSWSSSQSIELTAEQLYSWSNLIVSLFSVNPEDEEHSIPSSLFEYFSRIHQFSFLLLIQNLSSETQHQLSIKVYTFGLWIGSIKQHVESTINLELILNNQFNNLFVPILQSINDHNIEECVIDNLAFTMRKIIQNHQVSNLFRSQAEWILIQLYIMNPSYLTQLSTLDELVIGEEGVVIDWSNVLECLSEQLKYDLEAYTFLKTLICSNLSLMNGSVEKFCDLIIKTWTIELNETLKERLMDSFNDLIMDSFQILIQSVNSTESTKLKILKTFSQLQVPTTNLISSLILLIPIQDLFQFDGLFGLIQNSIQKHEEDEDEDDWFVLIRLVILSSAFDMSLLMNHKDEISNLFNLLIHSTKDQEKVCKLFLDLCVLNLNVFLETLNLFPSYYQTLFNQWKSLFKSTNLQIDQKKIVKSFKLLGEMKVYEGLLKEIQVDEDHENEEDDKVNEDENEWGEKNGLGRFGSYEFVRLKTLKDHLKNMINLDCFEDDGSRNGEYLLSNSSCESDLINHQEDQSISSEMISHPNLNSWNISESDAW</sequence>
<keyword evidence="2" id="KW-1185">Reference proteome</keyword>
<dbReference type="OrthoDB" id="10472109at2759"/>
<dbReference type="InParanoid" id="F4RIN1"/>
<dbReference type="RefSeq" id="XP_007409137.1">
    <property type="nucleotide sequence ID" value="XM_007409075.1"/>
</dbReference>
<proteinExistence type="predicted"/>
<dbReference type="KEGG" id="mlr:MELLADRAFT_105569"/>
<gene>
    <name evidence="1" type="ORF">MELLADRAFT_105569</name>
</gene>
<dbReference type="AlphaFoldDB" id="F4RIN1"/>